<dbReference type="KEGG" id="dpx:DAPPUDRAFT_246745"/>
<feature type="region of interest" description="Disordered" evidence="1">
    <location>
        <begin position="22"/>
        <end position="63"/>
    </location>
</feature>
<organism evidence="2 3">
    <name type="scientific">Daphnia pulex</name>
    <name type="common">Water flea</name>
    <dbReference type="NCBI Taxonomy" id="6669"/>
    <lineage>
        <taxon>Eukaryota</taxon>
        <taxon>Metazoa</taxon>
        <taxon>Ecdysozoa</taxon>
        <taxon>Arthropoda</taxon>
        <taxon>Crustacea</taxon>
        <taxon>Branchiopoda</taxon>
        <taxon>Diplostraca</taxon>
        <taxon>Cladocera</taxon>
        <taxon>Anomopoda</taxon>
        <taxon>Daphniidae</taxon>
        <taxon>Daphnia</taxon>
    </lineage>
</organism>
<proteinExistence type="predicted"/>
<dbReference type="AlphaFoldDB" id="E9GR54"/>
<keyword evidence="3" id="KW-1185">Reference proteome</keyword>
<dbReference type="HOGENOM" id="CLU_2888014_0_0_1"/>
<protein>
    <submittedName>
        <fullName evidence="2">Uncharacterized protein</fullName>
    </submittedName>
</protein>
<gene>
    <name evidence="2" type="ORF">DAPPUDRAFT_246745</name>
</gene>
<reference evidence="2 3" key="1">
    <citation type="journal article" date="2011" name="Science">
        <title>The ecoresponsive genome of Daphnia pulex.</title>
        <authorList>
            <person name="Colbourne J.K."/>
            <person name="Pfrender M.E."/>
            <person name="Gilbert D."/>
            <person name="Thomas W.K."/>
            <person name="Tucker A."/>
            <person name="Oakley T.H."/>
            <person name="Tokishita S."/>
            <person name="Aerts A."/>
            <person name="Arnold G.J."/>
            <person name="Basu M.K."/>
            <person name="Bauer D.J."/>
            <person name="Caceres C.E."/>
            <person name="Carmel L."/>
            <person name="Casola C."/>
            <person name="Choi J.H."/>
            <person name="Detter J.C."/>
            <person name="Dong Q."/>
            <person name="Dusheyko S."/>
            <person name="Eads B.D."/>
            <person name="Frohlich T."/>
            <person name="Geiler-Samerotte K.A."/>
            <person name="Gerlach D."/>
            <person name="Hatcher P."/>
            <person name="Jogdeo S."/>
            <person name="Krijgsveld J."/>
            <person name="Kriventseva E.V."/>
            <person name="Kultz D."/>
            <person name="Laforsch C."/>
            <person name="Lindquist E."/>
            <person name="Lopez J."/>
            <person name="Manak J.R."/>
            <person name="Muller J."/>
            <person name="Pangilinan J."/>
            <person name="Patwardhan R.P."/>
            <person name="Pitluck S."/>
            <person name="Pritham E.J."/>
            <person name="Rechtsteiner A."/>
            <person name="Rho M."/>
            <person name="Rogozin I.B."/>
            <person name="Sakarya O."/>
            <person name="Salamov A."/>
            <person name="Schaack S."/>
            <person name="Shapiro H."/>
            <person name="Shiga Y."/>
            <person name="Skalitzky C."/>
            <person name="Smith Z."/>
            <person name="Souvorov A."/>
            <person name="Sung W."/>
            <person name="Tang Z."/>
            <person name="Tsuchiya D."/>
            <person name="Tu H."/>
            <person name="Vos H."/>
            <person name="Wang M."/>
            <person name="Wolf Y.I."/>
            <person name="Yamagata H."/>
            <person name="Yamada T."/>
            <person name="Ye Y."/>
            <person name="Shaw J.R."/>
            <person name="Andrews J."/>
            <person name="Crease T.J."/>
            <person name="Tang H."/>
            <person name="Lucas S.M."/>
            <person name="Robertson H.M."/>
            <person name="Bork P."/>
            <person name="Koonin E.V."/>
            <person name="Zdobnov E.M."/>
            <person name="Grigoriev I.V."/>
            <person name="Lynch M."/>
            <person name="Boore J.L."/>
        </authorList>
    </citation>
    <scope>NUCLEOTIDE SEQUENCE [LARGE SCALE GENOMIC DNA]</scope>
</reference>
<accession>E9GR54</accession>
<evidence type="ECO:0000256" key="1">
    <source>
        <dbReference type="SAM" id="MobiDB-lite"/>
    </source>
</evidence>
<dbReference type="Proteomes" id="UP000000305">
    <property type="component" value="Unassembled WGS sequence"/>
</dbReference>
<evidence type="ECO:0000313" key="3">
    <source>
        <dbReference type="Proteomes" id="UP000000305"/>
    </source>
</evidence>
<name>E9GR54_DAPPU</name>
<dbReference type="EMBL" id="GL732559">
    <property type="protein sequence ID" value="EFX78051.1"/>
    <property type="molecule type" value="Genomic_DNA"/>
</dbReference>
<dbReference type="InParanoid" id="E9GR54"/>
<sequence length="63" mass="7203">MAAFEGERKHLRIHQTEPVVLTFSSRGEDHPVGRVQPTTSFRSPESRKRQSSPANDIVRQTRC</sequence>
<evidence type="ECO:0000313" key="2">
    <source>
        <dbReference type="EMBL" id="EFX78051.1"/>
    </source>
</evidence>